<protein>
    <recommendedName>
        <fullName evidence="4">PH (Pleckstrin Homology) domain-containing protein</fullName>
    </recommendedName>
</protein>
<evidence type="ECO:0000256" key="1">
    <source>
        <dbReference type="SAM" id="Phobius"/>
    </source>
</evidence>
<keyword evidence="1" id="KW-1133">Transmembrane helix</keyword>
<evidence type="ECO:0000313" key="3">
    <source>
        <dbReference type="Proteomes" id="UP001183585"/>
    </source>
</evidence>
<feature type="transmembrane region" description="Helical" evidence="1">
    <location>
        <begin position="46"/>
        <end position="69"/>
    </location>
</feature>
<keyword evidence="1" id="KW-0812">Transmembrane</keyword>
<keyword evidence="1" id="KW-0472">Membrane</keyword>
<dbReference type="RefSeq" id="WP_274996352.1">
    <property type="nucleotide sequence ID" value="NZ_JAJQQP010000012.1"/>
</dbReference>
<accession>A0ABU2CL51</accession>
<evidence type="ECO:0000313" key="2">
    <source>
        <dbReference type="EMBL" id="MDR7382038.1"/>
    </source>
</evidence>
<name>A0ABU2CL51_9MICO</name>
<dbReference type="EMBL" id="JAVDYE010000001">
    <property type="protein sequence ID" value="MDR7382038.1"/>
    <property type="molecule type" value="Genomic_DNA"/>
</dbReference>
<feature type="transmembrane region" description="Helical" evidence="1">
    <location>
        <begin position="75"/>
        <end position="94"/>
    </location>
</feature>
<organism evidence="2 3">
    <name type="scientific">Promicromonospora iranensis</name>
    <dbReference type="NCBI Taxonomy" id="1105144"/>
    <lineage>
        <taxon>Bacteria</taxon>
        <taxon>Bacillati</taxon>
        <taxon>Actinomycetota</taxon>
        <taxon>Actinomycetes</taxon>
        <taxon>Micrococcales</taxon>
        <taxon>Promicromonosporaceae</taxon>
        <taxon>Promicromonospora</taxon>
    </lineage>
</organism>
<sequence length="164" mass="18106">MTGLVRTNAVRYSGSAHRRDQGACDVAGEWHPDIERALVPGVSAHAMWVTVGWSLYIGLGTAAIALALWVLDQPLWALAPFMISVLAFVVNRGVDVFIPFREKKEAAQGYATFVRGFGPMRLEHVDPGTGRLVSFAGEQLGRSERRERIRLIRAQHNAPGDRRS</sequence>
<dbReference type="Proteomes" id="UP001183585">
    <property type="component" value="Unassembled WGS sequence"/>
</dbReference>
<proteinExistence type="predicted"/>
<comment type="caution">
    <text evidence="2">The sequence shown here is derived from an EMBL/GenBank/DDBJ whole genome shotgun (WGS) entry which is preliminary data.</text>
</comment>
<reference evidence="2 3" key="1">
    <citation type="submission" date="2023-07" db="EMBL/GenBank/DDBJ databases">
        <title>Sequencing the genomes of 1000 actinobacteria strains.</title>
        <authorList>
            <person name="Klenk H.-P."/>
        </authorList>
    </citation>
    <scope>NUCLEOTIDE SEQUENCE [LARGE SCALE GENOMIC DNA]</scope>
    <source>
        <strain evidence="2 3">DSM 45554</strain>
    </source>
</reference>
<gene>
    <name evidence="2" type="ORF">J2S48_001553</name>
</gene>
<evidence type="ECO:0008006" key="4">
    <source>
        <dbReference type="Google" id="ProtNLM"/>
    </source>
</evidence>
<keyword evidence="3" id="KW-1185">Reference proteome</keyword>